<keyword evidence="1" id="KW-0235">DNA replication</keyword>
<name>A0A0A1TW25_ENTIV</name>
<evidence type="ECO:0000313" key="3">
    <source>
        <dbReference type="Proteomes" id="UP000014680"/>
    </source>
</evidence>
<dbReference type="OMA" id="VINDAHC"/>
<evidence type="ECO:0000313" key="2">
    <source>
        <dbReference type="EMBL" id="ELP84671.1"/>
    </source>
</evidence>
<dbReference type="InterPro" id="IPR027417">
    <property type="entry name" value="P-loop_NTPase"/>
</dbReference>
<evidence type="ECO:0000256" key="1">
    <source>
        <dbReference type="ARBA" id="ARBA00022705"/>
    </source>
</evidence>
<dbReference type="GO" id="GO:0005663">
    <property type="term" value="C:DNA replication factor C complex"/>
    <property type="evidence" value="ECO:0007669"/>
    <property type="project" value="TreeGrafter"/>
</dbReference>
<dbReference type="KEGG" id="eiv:EIN_173460"/>
<keyword evidence="3" id="KW-1185">Reference proteome</keyword>
<dbReference type="GO" id="GO:0006261">
    <property type="term" value="P:DNA-templated DNA replication"/>
    <property type="evidence" value="ECO:0007669"/>
    <property type="project" value="TreeGrafter"/>
</dbReference>
<dbReference type="GO" id="GO:0003677">
    <property type="term" value="F:DNA binding"/>
    <property type="evidence" value="ECO:0007669"/>
    <property type="project" value="InterPro"/>
</dbReference>
<proteinExistence type="predicted"/>
<reference evidence="2 3" key="1">
    <citation type="submission" date="2012-10" db="EMBL/GenBank/DDBJ databases">
        <authorList>
            <person name="Zafar N."/>
            <person name="Inman J."/>
            <person name="Hall N."/>
            <person name="Lorenzi H."/>
            <person name="Caler E."/>
        </authorList>
    </citation>
    <scope>NUCLEOTIDE SEQUENCE [LARGE SCALE GENOMIC DNA]</scope>
    <source>
        <strain evidence="2 3">IP1</strain>
    </source>
</reference>
<dbReference type="GO" id="GO:0005634">
    <property type="term" value="C:nucleus"/>
    <property type="evidence" value="ECO:0007669"/>
    <property type="project" value="TreeGrafter"/>
</dbReference>
<organism evidence="2 3">
    <name type="scientific">Entamoeba invadens IP1</name>
    <dbReference type="NCBI Taxonomy" id="370355"/>
    <lineage>
        <taxon>Eukaryota</taxon>
        <taxon>Amoebozoa</taxon>
        <taxon>Evosea</taxon>
        <taxon>Archamoebae</taxon>
        <taxon>Mastigamoebida</taxon>
        <taxon>Entamoebidae</taxon>
        <taxon>Entamoeba</taxon>
    </lineage>
</organism>
<dbReference type="EMBL" id="KB207112">
    <property type="protein sequence ID" value="ELP84671.1"/>
    <property type="molecule type" value="Genomic_DNA"/>
</dbReference>
<dbReference type="PANTHER" id="PTHR11669">
    <property type="entry name" value="REPLICATION FACTOR C / DNA POLYMERASE III GAMMA-TAU SUBUNIT"/>
    <property type="match status" value="1"/>
</dbReference>
<dbReference type="OrthoDB" id="761538at2759"/>
<dbReference type="GeneID" id="14883720"/>
<dbReference type="AlphaFoldDB" id="A0A0A1TW25"/>
<protein>
    <submittedName>
        <fullName evidence="2">Replication factor C subunit, putative</fullName>
    </submittedName>
</protein>
<dbReference type="Gene3D" id="1.20.272.10">
    <property type="match status" value="1"/>
</dbReference>
<dbReference type="GO" id="GO:0006281">
    <property type="term" value="P:DNA repair"/>
    <property type="evidence" value="ECO:0007669"/>
    <property type="project" value="TreeGrafter"/>
</dbReference>
<dbReference type="InterPro" id="IPR050238">
    <property type="entry name" value="DNA_Rep/Repair_Clamp_Loader"/>
</dbReference>
<dbReference type="PANTHER" id="PTHR11669:SF1">
    <property type="entry name" value="REPLICATION FACTOR C SUBUNIT 3"/>
    <property type="match status" value="1"/>
</dbReference>
<gene>
    <name evidence="2" type="ORF">EIN_173460</name>
</gene>
<dbReference type="Gene3D" id="3.40.50.300">
    <property type="entry name" value="P-loop containing nucleotide triphosphate hydrolases"/>
    <property type="match status" value="1"/>
</dbReference>
<dbReference type="SUPFAM" id="SSF52540">
    <property type="entry name" value="P-loop containing nucleoside triphosphate hydrolases"/>
    <property type="match status" value="1"/>
</dbReference>
<accession>A0A0A1TW25</accession>
<dbReference type="Proteomes" id="UP000014680">
    <property type="component" value="Unassembled WGS sequence"/>
</dbReference>
<dbReference type="VEuPathDB" id="AmoebaDB:EIN_173460"/>
<dbReference type="GO" id="GO:0003689">
    <property type="term" value="F:DNA clamp loader activity"/>
    <property type="evidence" value="ECO:0007669"/>
    <property type="project" value="TreeGrafter"/>
</dbReference>
<sequence>MERVMKLMNKYQPRNFQMLTHQSANNELLMNMTRGDNPPHILIHGSSGSGRYTRVLLFLREIYGNDVLNISEERYKVELDNGNEIEITVRSSLHHVEFNPSVFGLRDRLVLQWLIDQTKVGPLKKTLVIPQADKLTRDAQFAIRRAMETGSWRYIFITENVSSVMRPLRSRFLDIRVESPTQPELIALLKYIRATENFEVSDSRIESIVNANVGNFRTSLMSFFVYTVANYETKPVWKTTCEEIIRTIVLSQSVDLISNFIRPKLSQLIDLGIHPSLVLQHLFRLCMSSNIDDLYKLGVIGIISKFDKTLTLGRNPWIHVENCITALMTLFSALKQ</sequence>
<dbReference type="RefSeq" id="XP_004184017.1">
    <property type="nucleotide sequence ID" value="XM_004183969.1"/>
</dbReference>
<dbReference type="SUPFAM" id="SSF48019">
    <property type="entry name" value="post-AAA+ oligomerization domain-like"/>
    <property type="match status" value="1"/>
</dbReference>
<dbReference type="InterPro" id="IPR008921">
    <property type="entry name" value="DNA_pol3_clamp-load_cplx_C"/>
</dbReference>